<proteinExistence type="predicted"/>
<gene>
    <name evidence="2" type="ORF">RN001_005603</name>
</gene>
<feature type="compositionally biased region" description="Acidic residues" evidence="1">
    <location>
        <begin position="250"/>
        <end position="270"/>
    </location>
</feature>
<name>A0AAN7SIY9_9COLE</name>
<keyword evidence="3" id="KW-1185">Reference proteome</keyword>
<sequence>MQKRNFRPSKLESLESFLLHIQTIGELNTKIEERKSKALLNKIGLQPFMAKWCDGQFYSAEVIVQHAKKYILNELKHNLECNLPIVVLSSDVNNSSYRYDLEDVYSSTNSLLKYETDFDTDYGPSKSELNDRFLIENTETTINKEPNILKVGQHVEVDCSLTNCLLEPVTVLDTTDVYTPCNSELEPSLLIKNTETAISKEPNIVEVHILKDVEIVLIDQEANGSHFDADSWIESQCISTLNEISNLNEMSDEPNQSEDSDVSSDSDSEEYTPKPKTKRKHIEGLSRVCGAKGPWTKPEKMAVIKNFEEYIKEDRLPSMDQLLLKLAPLVELKNRSPTSVRSWIHNELQRRRSNVIMSDQPGPSKRIKFSDSNFEDTVMRWYNEIDEDASDVGSGDENIVSDHDSCSEEGLSISGEIDAEEQELEDCIEEKKNKNSTAVNKSPAKVFYVASAITQVDVCIPGTVAVKEHLLSVEEEYLKLDSDLHTSSTSFFHKHFTSPTRLKGIEVSSNSNSEIQENTITKKSFAISPAARTINNGPVLVKTVSTVTGQNTKRYFCIYCKQLVCNYLNISISSSE</sequence>
<evidence type="ECO:0000313" key="3">
    <source>
        <dbReference type="Proteomes" id="UP001353858"/>
    </source>
</evidence>
<dbReference type="EMBL" id="JARPUR010000002">
    <property type="protein sequence ID" value="KAK4882284.1"/>
    <property type="molecule type" value="Genomic_DNA"/>
</dbReference>
<feature type="region of interest" description="Disordered" evidence="1">
    <location>
        <begin position="249"/>
        <end position="283"/>
    </location>
</feature>
<comment type="caution">
    <text evidence="2">The sequence shown here is derived from an EMBL/GenBank/DDBJ whole genome shotgun (WGS) entry which is preliminary data.</text>
</comment>
<reference evidence="3" key="1">
    <citation type="submission" date="2023-01" db="EMBL/GenBank/DDBJ databases">
        <title>Key to firefly adult light organ development and bioluminescence: homeobox transcription factors regulate luciferase expression and transportation to peroxisome.</title>
        <authorList>
            <person name="Fu X."/>
        </authorList>
    </citation>
    <scope>NUCLEOTIDE SEQUENCE [LARGE SCALE GENOMIC DNA]</scope>
</reference>
<accession>A0AAN7SIY9</accession>
<evidence type="ECO:0000313" key="2">
    <source>
        <dbReference type="EMBL" id="KAK4882284.1"/>
    </source>
</evidence>
<dbReference type="AlphaFoldDB" id="A0AAN7SIY9"/>
<organism evidence="2 3">
    <name type="scientific">Aquatica leii</name>
    <dbReference type="NCBI Taxonomy" id="1421715"/>
    <lineage>
        <taxon>Eukaryota</taxon>
        <taxon>Metazoa</taxon>
        <taxon>Ecdysozoa</taxon>
        <taxon>Arthropoda</taxon>
        <taxon>Hexapoda</taxon>
        <taxon>Insecta</taxon>
        <taxon>Pterygota</taxon>
        <taxon>Neoptera</taxon>
        <taxon>Endopterygota</taxon>
        <taxon>Coleoptera</taxon>
        <taxon>Polyphaga</taxon>
        <taxon>Elateriformia</taxon>
        <taxon>Elateroidea</taxon>
        <taxon>Lampyridae</taxon>
        <taxon>Luciolinae</taxon>
        <taxon>Aquatica</taxon>
    </lineage>
</organism>
<protein>
    <submittedName>
        <fullName evidence="2">Uncharacterized protein</fullName>
    </submittedName>
</protein>
<dbReference type="Proteomes" id="UP001353858">
    <property type="component" value="Unassembled WGS sequence"/>
</dbReference>
<evidence type="ECO:0000256" key="1">
    <source>
        <dbReference type="SAM" id="MobiDB-lite"/>
    </source>
</evidence>